<dbReference type="InterPro" id="IPR014752">
    <property type="entry name" value="Arrestin-like_C"/>
</dbReference>
<keyword evidence="3" id="KW-0653">Protein transport</keyword>
<sequence>MSFFGFGQSAEIDIHLDGQETRKTAEVKTEDGKKEKLLLYYDGETVSGKVNISLKKAGSKLEHQGIKIEFIGQIELYYDRGNHHEFTSLVKELARPGEMIAHTSYPFEFSCVEKPFEVYTGSNVKLRYFLRVTIVRRIADLVKEIDIAVHTLSSYPDMNNPIKMEVGIEDCLHIEFEYNKSKYHLKDVIVGKIYFLLVRIKIKHMEIAIIKRETTGSGPNTFTENETIAKYEIMDGAPVRGESIPIRVFLAGYDLTPTMRDINKKFSVRYYLNLVLMDTEDRRYFKQQEIILWRKGDKQRKPNLQAQNTLVASHLVKNEPHQDNKENQNTTNNQSQQQSIKEDFTRANNSQSTENIHNDPFESKTTEAPIQNMQREAGDGQIDTEASAEQ</sequence>
<dbReference type="Proteomes" id="UP001458880">
    <property type="component" value="Unassembled WGS sequence"/>
</dbReference>
<evidence type="ECO:0000313" key="8">
    <source>
        <dbReference type="Proteomes" id="UP001458880"/>
    </source>
</evidence>
<name>A0AAW1N3Z2_POPJA</name>
<gene>
    <name evidence="7" type="ORF">QE152_g3590</name>
</gene>
<feature type="compositionally biased region" description="Polar residues" evidence="6">
    <location>
        <begin position="346"/>
        <end position="355"/>
    </location>
</feature>
<comment type="similarity">
    <text evidence="1">Belongs to the VPS26 family.</text>
</comment>
<dbReference type="EMBL" id="JASPKY010000015">
    <property type="protein sequence ID" value="KAK9753195.1"/>
    <property type="molecule type" value="Genomic_DNA"/>
</dbReference>
<feature type="compositionally biased region" description="Low complexity" evidence="6">
    <location>
        <begin position="327"/>
        <end position="339"/>
    </location>
</feature>
<evidence type="ECO:0000256" key="2">
    <source>
        <dbReference type="ARBA" id="ARBA00022448"/>
    </source>
</evidence>
<protein>
    <recommendedName>
        <fullName evidence="4">Vacuolar protein sorting-associated protein 26</fullName>
    </recommendedName>
    <alternativeName>
        <fullName evidence="5">VPS26 protein homolog</fullName>
    </alternativeName>
</protein>
<feature type="compositionally biased region" description="Basic and acidic residues" evidence="6">
    <location>
        <begin position="356"/>
        <end position="365"/>
    </location>
</feature>
<evidence type="ECO:0000256" key="4">
    <source>
        <dbReference type="ARBA" id="ARBA00073024"/>
    </source>
</evidence>
<evidence type="ECO:0000256" key="6">
    <source>
        <dbReference type="SAM" id="MobiDB-lite"/>
    </source>
</evidence>
<dbReference type="AlphaFoldDB" id="A0AAW1N3Z2"/>
<reference evidence="7 8" key="1">
    <citation type="journal article" date="2024" name="BMC Genomics">
        <title>De novo assembly and annotation of Popillia japonica's genome with initial clues to its potential as an invasive pest.</title>
        <authorList>
            <person name="Cucini C."/>
            <person name="Boschi S."/>
            <person name="Funari R."/>
            <person name="Cardaioli E."/>
            <person name="Iannotti N."/>
            <person name="Marturano G."/>
            <person name="Paoli F."/>
            <person name="Bruttini M."/>
            <person name="Carapelli A."/>
            <person name="Frati F."/>
            <person name="Nardi F."/>
        </authorList>
    </citation>
    <scope>NUCLEOTIDE SEQUENCE [LARGE SCALE GENOMIC DNA]</scope>
    <source>
        <strain evidence="7">DMR45628</strain>
    </source>
</reference>
<keyword evidence="8" id="KW-1185">Reference proteome</keyword>
<feature type="region of interest" description="Disordered" evidence="6">
    <location>
        <begin position="321"/>
        <end position="390"/>
    </location>
</feature>
<evidence type="ECO:0000313" key="7">
    <source>
        <dbReference type="EMBL" id="KAK9753195.1"/>
    </source>
</evidence>
<dbReference type="SUPFAM" id="SSF81296">
    <property type="entry name" value="E set domains"/>
    <property type="match status" value="1"/>
</dbReference>
<dbReference type="GO" id="GO:0006886">
    <property type="term" value="P:intracellular protein transport"/>
    <property type="evidence" value="ECO:0007669"/>
    <property type="project" value="InterPro"/>
</dbReference>
<dbReference type="InterPro" id="IPR014756">
    <property type="entry name" value="Ig_E-set"/>
</dbReference>
<comment type="caution">
    <text evidence="7">The sequence shown here is derived from an EMBL/GenBank/DDBJ whole genome shotgun (WGS) entry which is preliminary data.</text>
</comment>
<dbReference type="Pfam" id="PF03643">
    <property type="entry name" value="Vps26"/>
    <property type="match status" value="1"/>
</dbReference>
<keyword evidence="2" id="KW-0813">Transport</keyword>
<dbReference type="FunFam" id="2.60.40.640:FF:000001">
    <property type="entry name" value="Vacuolar protein sorting-associated protein 26A"/>
    <property type="match status" value="1"/>
</dbReference>
<proteinExistence type="inferred from homology"/>
<dbReference type="Gene3D" id="2.60.40.640">
    <property type="match status" value="2"/>
</dbReference>
<organism evidence="7 8">
    <name type="scientific">Popillia japonica</name>
    <name type="common">Japanese beetle</name>
    <dbReference type="NCBI Taxonomy" id="7064"/>
    <lineage>
        <taxon>Eukaryota</taxon>
        <taxon>Metazoa</taxon>
        <taxon>Ecdysozoa</taxon>
        <taxon>Arthropoda</taxon>
        <taxon>Hexapoda</taxon>
        <taxon>Insecta</taxon>
        <taxon>Pterygota</taxon>
        <taxon>Neoptera</taxon>
        <taxon>Endopterygota</taxon>
        <taxon>Coleoptera</taxon>
        <taxon>Polyphaga</taxon>
        <taxon>Scarabaeiformia</taxon>
        <taxon>Scarabaeidae</taxon>
        <taxon>Rutelinae</taxon>
        <taxon>Popillia</taxon>
    </lineage>
</organism>
<evidence type="ECO:0000256" key="1">
    <source>
        <dbReference type="ARBA" id="ARBA00009100"/>
    </source>
</evidence>
<evidence type="ECO:0000256" key="3">
    <source>
        <dbReference type="ARBA" id="ARBA00022927"/>
    </source>
</evidence>
<evidence type="ECO:0000256" key="5">
    <source>
        <dbReference type="ARBA" id="ARBA00083912"/>
    </source>
</evidence>
<dbReference type="FunFam" id="2.60.40.640:FF:000002">
    <property type="entry name" value="Vacuolar protein sorting-associated protein 26A"/>
    <property type="match status" value="1"/>
</dbReference>
<dbReference type="PANTHER" id="PTHR12233">
    <property type="entry name" value="VACUOLAR PROTEIN SORTING 26 RELATED"/>
    <property type="match status" value="1"/>
</dbReference>
<dbReference type="InterPro" id="IPR028934">
    <property type="entry name" value="Vps26-related"/>
</dbReference>
<accession>A0AAW1N3Z2</accession>